<dbReference type="InterPro" id="IPR010964">
    <property type="entry name" value="M20A_pepV-rel"/>
</dbReference>
<gene>
    <name evidence="10" type="ORF">SAMN04487885_104174</name>
</gene>
<dbReference type="NCBIfam" id="TIGR01887">
    <property type="entry name" value="dipeptidaselike"/>
    <property type="match status" value="1"/>
</dbReference>
<dbReference type="STRING" id="1529.SAMN04487885_104174"/>
<keyword evidence="3" id="KW-0645">Protease</keyword>
<evidence type="ECO:0000313" key="11">
    <source>
        <dbReference type="Proteomes" id="UP000182135"/>
    </source>
</evidence>
<dbReference type="InterPro" id="IPR036264">
    <property type="entry name" value="Bact_exopeptidase_dim_dom"/>
</dbReference>
<keyword evidence="4" id="KW-0479">Metal-binding</keyword>
<evidence type="ECO:0000313" key="10">
    <source>
        <dbReference type="EMBL" id="SFF62446.1"/>
    </source>
</evidence>
<reference evidence="10 11" key="1">
    <citation type="submission" date="2016-10" db="EMBL/GenBank/DDBJ databases">
        <authorList>
            <person name="de Groot N.N."/>
        </authorList>
    </citation>
    <scope>NUCLEOTIDE SEQUENCE [LARGE SCALE GENOMIC DNA]</scope>
    <source>
        <strain evidence="10 11">NLAE-zl-G419</strain>
    </source>
</reference>
<accession>A0A1I2KBX8</accession>
<evidence type="ECO:0000256" key="1">
    <source>
        <dbReference type="ARBA" id="ARBA00001947"/>
    </source>
</evidence>
<dbReference type="GO" id="GO:0006508">
    <property type="term" value="P:proteolysis"/>
    <property type="evidence" value="ECO:0007669"/>
    <property type="project" value="UniProtKB-KW"/>
</dbReference>
<feature type="domain" description="Peptidase M20 dimerisation" evidence="9">
    <location>
        <begin position="248"/>
        <end position="359"/>
    </location>
</feature>
<dbReference type="InterPro" id="IPR050072">
    <property type="entry name" value="Peptidase_M20A"/>
</dbReference>
<evidence type="ECO:0000256" key="8">
    <source>
        <dbReference type="ARBA" id="ARBA00023049"/>
    </source>
</evidence>
<evidence type="ECO:0000256" key="3">
    <source>
        <dbReference type="ARBA" id="ARBA00022670"/>
    </source>
</evidence>
<keyword evidence="6" id="KW-0862">Zinc</keyword>
<dbReference type="RefSeq" id="WP_083405167.1">
    <property type="nucleotide sequence ID" value="NZ_BAAACD010000045.1"/>
</dbReference>
<organism evidence="10 11">
    <name type="scientific">Clostridium cadaveris</name>
    <dbReference type="NCBI Taxonomy" id="1529"/>
    <lineage>
        <taxon>Bacteria</taxon>
        <taxon>Bacillati</taxon>
        <taxon>Bacillota</taxon>
        <taxon>Clostridia</taxon>
        <taxon>Eubacteriales</taxon>
        <taxon>Clostridiaceae</taxon>
        <taxon>Clostridium</taxon>
    </lineage>
</organism>
<dbReference type="Proteomes" id="UP000182135">
    <property type="component" value="Unassembled WGS sequence"/>
</dbReference>
<proteinExistence type="inferred from homology"/>
<keyword evidence="7" id="KW-0224">Dipeptidase</keyword>
<dbReference type="PANTHER" id="PTHR43808">
    <property type="entry name" value="ACETYLORNITHINE DEACETYLASE"/>
    <property type="match status" value="1"/>
</dbReference>
<dbReference type="PANTHER" id="PTHR43808:SF31">
    <property type="entry name" value="N-ACETYL-L-CITRULLINE DEACETYLASE"/>
    <property type="match status" value="1"/>
</dbReference>
<dbReference type="Pfam" id="PF07687">
    <property type="entry name" value="M20_dimer"/>
    <property type="match status" value="1"/>
</dbReference>
<dbReference type="Gene3D" id="3.40.630.10">
    <property type="entry name" value="Zn peptidases"/>
    <property type="match status" value="1"/>
</dbReference>
<dbReference type="GO" id="GO:0008270">
    <property type="term" value="F:zinc ion binding"/>
    <property type="evidence" value="ECO:0007669"/>
    <property type="project" value="InterPro"/>
</dbReference>
<keyword evidence="11" id="KW-1185">Reference proteome</keyword>
<dbReference type="GO" id="GO:0008237">
    <property type="term" value="F:metallopeptidase activity"/>
    <property type="evidence" value="ECO:0007669"/>
    <property type="project" value="UniProtKB-KW"/>
</dbReference>
<dbReference type="Gene3D" id="3.30.70.360">
    <property type="match status" value="2"/>
</dbReference>
<dbReference type="EMBL" id="FOOE01000004">
    <property type="protein sequence ID" value="SFF62446.1"/>
    <property type="molecule type" value="Genomic_DNA"/>
</dbReference>
<dbReference type="GO" id="GO:0016805">
    <property type="term" value="F:dipeptidase activity"/>
    <property type="evidence" value="ECO:0007669"/>
    <property type="project" value="UniProtKB-KW"/>
</dbReference>
<dbReference type="GO" id="GO:0006526">
    <property type="term" value="P:L-arginine biosynthetic process"/>
    <property type="evidence" value="ECO:0007669"/>
    <property type="project" value="TreeGrafter"/>
</dbReference>
<dbReference type="InterPro" id="IPR011650">
    <property type="entry name" value="Peptidase_M20_dimer"/>
</dbReference>
<comment type="cofactor">
    <cofactor evidence="1">
        <name>Zn(2+)</name>
        <dbReference type="ChEBI" id="CHEBI:29105"/>
    </cofactor>
</comment>
<comment type="similarity">
    <text evidence="2">Belongs to the peptidase M20A family.</text>
</comment>
<dbReference type="CDD" id="cd03888">
    <property type="entry name" value="M20_PepV"/>
    <property type="match status" value="1"/>
</dbReference>
<sequence>MDFLKNIDINGEFLDDLKMILEKKTLKGEADSENPFGKDMTEGLKCALEIAERYGFTTKNLDNYVGYAEYGCGEEYVGVLGHLDVVPVGEGWNSDPFIPIVKDGKIFGRGTSDDKGPIFASLYALKLMKENEIKLSKKVRIIFGTNEETGTEDMDYYLQKEKPPIAGFTPDAEFPIVTSEKGILTFQFHRSFKETQGDYKVEYIKGGKRSNIVPDCCKCKISYTNSVFLKYFKDETIKERYKIEIENGNGYLIVTAAGVAAHGSTPQSGDNAISNLLLYLNEVMTFKDDFTNFLNDFNNVIAKEYNGKKLGIDFQDEESGKLTLNLGIIDGNEKEVSMRFNVRYPVTIKLDDILRHIDTSLSGTEFQFKMGHHNAPLHFPKDHDLVKSLKKAYEEATGEEAKLLAMGGGTYAKLMPNTVAFGPLFEDDENLAHEVNEYIKLETLKKCVEIYGRAIYELAK</sequence>
<evidence type="ECO:0000256" key="4">
    <source>
        <dbReference type="ARBA" id="ARBA00022723"/>
    </source>
</evidence>
<evidence type="ECO:0000256" key="7">
    <source>
        <dbReference type="ARBA" id="ARBA00022997"/>
    </source>
</evidence>
<evidence type="ECO:0000256" key="6">
    <source>
        <dbReference type="ARBA" id="ARBA00022833"/>
    </source>
</evidence>
<protein>
    <submittedName>
        <fullName evidence="10">Peptidase V. Metallo peptidase. MEROPS family M20A</fullName>
    </submittedName>
</protein>
<dbReference type="InterPro" id="IPR001261">
    <property type="entry name" value="ArgE/DapE_CS"/>
</dbReference>
<keyword evidence="8" id="KW-0482">Metalloprotease</keyword>
<dbReference type="NCBIfam" id="NF005591">
    <property type="entry name" value="PRK07318.1"/>
    <property type="match status" value="1"/>
</dbReference>
<dbReference type="AlphaFoldDB" id="A0A1I2KBX8"/>
<evidence type="ECO:0000256" key="5">
    <source>
        <dbReference type="ARBA" id="ARBA00022801"/>
    </source>
</evidence>
<dbReference type="eggNOG" id="COG0624">
    <property type="taxonomic scope" value="Bacteria"/>
</dbReference>
<dbReference type="InterPro" id="IPR002933">
    <property type="entry name" value="Peptidase_M20"/>
</dbReference>
<dbReference type="SUPFAM" id="SSF55031">
    <property type="entry name" value="Bacterial exopeptidase dimerisation domain"/>
    <property type="match status" value="1"/>
</dbReference>
<evidence type="ECO:0000256" key="2">
    <source>
        <dbReference type="ARBA" id="ARBA00006247"/>
    </source>
</evidence>
<name>A0A1I2KBX8_9CLOT</name>
<keyword evidence="5" id="KW-0378">Hydrolase</keyword>
<dbReference type="GO" id="GO:0008777">
    <property type="term" value="F:acetylornithine deacetylase activity"/>
    <property type="evidence" value="ECO:0007669"/>
    <property type="project" value="TreeGrafter"/>
</dbReference>
<evidence type="ECO:0000259" key="9">
    <source>
        <dbReference type="Pfam" id="PF07687"/>
    </source>
</evidence>
<dbReference type="PROSITE" id="PS00758">
    <property type="entry name" value="ARGE_DAPE_CPG2_1"/>
    <property type="match status" value="1"/>
</dbReference>
<dbReference type="SUPFAM" id="SSF53187">
    <property type="entry name" value="Zn-dependent exopeptidases"/>
    <property type="match status" value="1"/>
</dbReference>
<dbReference type="Pfam" id="PF01546">
    <property type="entry name" value="Peptidase_M20"/>
    <property type="match status" value="1"/>
</dbReference>